<dbReference type="SUPFAM" id="SSF142433">
    <property type="entry name" value="CinA-like"/>
    <property type="match status" value="1"/>
</dbReference>
<dbReference type="Gene3D" id="3.90.950.20">
    <property type="entry name" value="CinA-like"/>
    <property type="match status" value="1"/>
</dbReference>
<evidence type="ECO:0000313" key="3">
    <source>
        <dbReference type="Proteomes" id="UP000001844"/>
    </source>
</evidence>
<dbReference type="EMBL" id="CP001798">
    <property type="protein sequence ID" value="ADE14287.1"/>
    <property type="molecule type" value="Genomic_DNA"/>
</dbReference>
<dbReference type="eggNOG" id="COG1546">
    <property type="taxonomic scope" value="Bacteria"/>
</dbReference>
<evidence type="ECO:0000313" key="2">
    <source>
        <dbReference type="EMBL" id="ADE14287.1"/>
    </source>
</evidence>
<dbReference type="RefSeq" id="WP_013032179.1">
    <property type="nucleotide sequence ID" value="NC_013960.1"/>
</dbReference>
<keyword evidence="3" id="KW-1185">Reference proteome</keyword>
<dbReference type="STRING" id="472759.Nhal_1116"/>
<organism evidence="2 3">
    <name type="scientific">Nitrosococcus halophilus (strain Nc4)</name>
    <dbReference type="NCBI Taxonomy" id="472759"/>
    <lineage>
        <taxon>Bacteria</taxon>
        <taxon>Pseudomonadati</taxon>
        <taxon>Pseudomonadota</taxon>
        <taxon>Gammaproteobacteria</taxon>
        <taxon>Chromatiales</taxon>
        <taxon>Chromatiaceae</taxon>
        <taxon>Nitrosococcus</taxon>
    </lineage>
</organism>
<dbReference type="InterPro" id="IPR008136">
    <property type="entry name" value="CinA_C"/>
</dbReference>
<dbReference type="KEGG" id="nhl:Nhal_1116"/>
<evidence type="ECO:0000259" key="1">
    <source>
        <dbReference type="Pfam" id="PF02464"/>
    </source>
</evidence>
<dbReference type="Proteomes" id="UP000001844">
    <property type="component" value="Chromosome"/>
</dbReference>
<dbReference type="InterPro" id="IPR036653">
    <property type="entry name" value="CinA-like_C"/>
</dbReference>
<proteinExistence type="predicted"/>
<dbReference type="AlphaFoldDB" id="D5BZJ2"/>
<name>D5BZJ2_NITHN</name>
<dbReference type="OrthoDB" id="9801454at2"/>
<dbReference type="HOGENOM" id="CLU_030805_1_1_6"/>
<dbReference type="NCBIfam" id="NF002975">
    <property type="entry name" value="PRK03661.1"/>
    <property type="match status" value="1"/>
</dbReference>
<feature type="domain" description="CinA C-terminal" evidence="1">
    <location>
        <begin position="6"/>
        <end position="157"/>
    </location>
</feature>
<gene>
    <name evidence="2" type="ordered locus">Nhal_1116</name>
</gene>
<reference evidence="3" key="1">
    <citation type="submission" date="2010-04" db="EMBL/GenBank/DDBJ databases">
        <title>Complete genome sequence of Nitrosococcus halophilus Nc4, a salt-adapted, aerobic obligate ammonia-oxidizing sulfur purple bacterium.</title>
        <authorList>
            <consortium name="US DOE Joint Genome Institute"/>
            <person name="Campbell M.A."/>
            <person name="Malfatti S.A."/>
            <person name="Chain P.S.G."/>
            <person name="Heidelberg J.F."/>
            <person name="Ward B.B."/>
            <person name="Klotz M.G."/>
        </authorList>
    </citation>
    <scope>NUCLEOTIDE SEQUENCE [LARGE SCALE GENOMIC DNA]</scope>
    <source>
        <strain evidence="3">Nc4</strain>
    </source>
</reference>
<sequence>MKLKMLPQQLGKVLQARGLKVVTAESCTGGWVAKAITDIAGSSAWFERGFVTYSNEAKQEMLEVSTETLVHFGAVSEATVKEMAREALAHSRAGISVAVSGIAGPGGGSPEKPVGTVWFAWALKTGGEWTAREGFPGDRNAVRQQSVERALRGLLDVLEQSN</sequence>
<dbReference type="Pfam" id="PF02464">
    <property type="entry name" value="CinA"/>
    <property type="match status" value="1"/>
</dbReference>
<accession>D5BZJ2</accession>
<protein>
    <submittedName>
        <fullName evidence="2">CinA domain protein</fullName>
    </submittedName>
</protein>
<dbReference type="NCBIfam" id="TIGR00199">
    <property type="entry name" value="PncC_domain"/>
    <property type="match status" value="1"/>
</dbReference>